<protein>
    <recommendedName>
        <fullName evidence="4">Disease resistance N-terminal domain-containing protein</fullName>
    </recommendedName>
</protein>
<accession>A0A2N9FUF6</accession>
<gene>
    <name evidence="5" type="ORF">FSB_LOCUS18471</name>
</gene>
<evidence type="ECO:0000256" key="2">
    <source>
        <dbReference type="ARBA" id="ARBA00022741"/>
    </source>
</evidence>
<organism evidence="5">
    <name type="scientific">Fagus sylvatica</name>
    <name type="common">Beechnut</name>
    <dbReference type="NCBI Taxonomy" id="28930"/>
    <lineage>
        <taxon>Eukaryota</taxon>
        <taxon>Viridiplantae</taxon>
        <taxon>Streptophyta</taxon>
        <taxon>Embryophyta</taxon>
        <taxon>Tracheophyta</taxon>
        <taxon>Spermatophyta</taxon>
        <taxon>Magnoliopsida</taxon>
        <taxon>eudicotyledons</taxon>
        <taxon>Gunneridae</taxon>
        <taxon>Pentapetalae</taxon>
        <taxon>rosids</taxon>
        <taxon>fabids</taxon>
        <taxon>Fagales</taxon>
        <taxon>Fagaceae</taxon>
        <taxon>Fagus</taxon>
    </lineage>
</organism>
<dbReference type="EMBL" id="OIVN01001159">
    <property type="protein sequence ID" value="SPC90589.1"/>
    <property type="molecule type" value="Genomic_DNA"/>
</dbReference>
<dbReference type="InterPro" id="IPR041118">
    <property type="entry name" value="Rx_N"/>
</dbReference>
<name>A0A2N9FUF6_FAGSY</name>
<evidence type="ECO:0000256" key="1">
    <source>
        <dbReference type="ARBA" id="ARBA00022737"/>
    </source>
</evidence>
<keyword evidence="3" id="KW-0611">Plant defense</keyword>
<evidence type="ECO:0000259" key="4">
    <source>
        <dbReference type="Pfam" id="PF18052"/>
    </source>
</evidence>
<sequence length="103" mass="11665">MAEAILYGVTQTIIERLGSSTLQQIGSIWGVKAKFEKMKNTVSTIQAILQDAEEQQVHNLQVRDWLMKLRDAVFDADDLLSEFSTHVLRQRVMGVIESCTLLD</sequence>
<keyword evidence="1" id="KW-0677">Repeat</keyword>
<dbReference type="AlphaFoldDB" id="A0A2N9FUF6"/>
<feature type="domain" description="Disease resistance N-terminal" evidence="4">
    <location>
        <begin position="11"/>
        <end position="91"/>
    </location>
</feature>
<dbReference type="GO" id="GO:0000166">
    <property type="term" value="F:nucleotide binding"/>
    <property type="evidence" value="ECO:0007669"/>
    <property type="project" value="UniProtKB-KW"/>
</dbReference>
<evidence type="ECO:0000256" key="3">
    <source>
        <dbReference type="ARBA" id="ARBA00022821"/>
    </source>
</evidence>
<dbReference type="Pfam" id="PF18052">
    <property type="entry name" value="Rx_N"/>
    <property type="match status" value="1"/>
</dbReference>
<proteinExistence type="predicted"/>
<evidence type="ECO:0000313" key="5">
    <source>
        <dbReference type="EMBL" id="SPC90589.1"/>
    </source>
</evidence>
<dbReference type="Gene3D" id="1.20.5.4130">
    <property type="match status" value="1"/>
</dbReference>
<reference evidence="5" key="1">
    <citation type="submission" date="2018-02" db="EMBL/GenBank/DDBJ databases">
        <authorList>
            <person name="Cohen D.B."/>
            <person name="Kent A.D."/>
        </authorList>
    </citation>
    <scope>NUCLEOTIDE SEQUENCE</scope>
</reference>
<dbReference type="GO" id="GO:0006952">
    <property type="term" value="P:defense response"/>
    <property type="evidence" value="ECO:0007669"/>
    <property type="project" value="UniProtKB-KW"/>
</dbReference>
<keyword evidence="2" id="KW-0547">Nucleotide-binding</keyword>